<dbReference type="RefSeq" id="WP_089397373.1">
    <property type="nucleotide sequence ID" value="NZ_FZOT01000001.1"/>
</dbReference>
<organism evidence="2 3">
    <name type="scientific">Noviherbaspirillum humi</name>
    <dbReference type="NCBI Taxonomy" id="1688639"/>
    <lineage>
        <taxon>Bacteria</taxon>
        <taxon>Pseudomonadati</taxon>
        <taxon>Pseudomonadota</taxon>
        <taxon>Betaproteobacteria</taxon>
        <taxon>Burkholderiales</taxon>
        <taxon>Oxalobacteraceae</taxon>
        <taxon>Noviherbaspirillum</taxon>
    </lineage>
</organism>
<evidence type="ECO:0000256" key="1">
    <source>
        <dbReference type="SAM" id="MobiDB-lite"/>
    </source>
</evidence>
<sequence>MADRNEVKALLARAGVEINDAPARMDCMREPGADEVARVAPAACVGKDGSGGSLENALQTMPTQRGGIG</sequence>
<reference evidence="2 3" key="1">
    <citation type="submission" date="2017-06" db="EMBL/GenBank/DDBJ databases">
        <authorList>
            <person name="Kim H.J."/>
            <person name="Triplett B.A."/>
        </authorList>
    </citation>
    <scope>NUCLEOTIDE SEQUENCE [LARGE SCALE GENOMIC DNA]</scope>
    <source>
        <strain evidence="2 3">U15</strain>
    </source>
</reference>
<feature type="region of interest" description="Disordered" evidence="1">
    <location>
        <begin position="48"/>
        <end position="69"/>
    </location>
</feature>
<proteinExistence type="predicted"/>
<dbReference type="AlphaFoldDB" id="A0A239BXX1"/>
<evidence type="ECO:0000313" key="2">
    <source>
        <dbReference type="EMBL" id="SNS12268.1"/>
    </source>
</evidence>
<gene>
    <name evidence="2" type="ORF">SAMN06265795_101127</name>
</gene>
<dbReference type="EMBL" id="FZOT01000001">
    <property type="protein sequence ID" value="SNS12268.1"/>
    <property type="molecule type" value="Genomic_DNA"/>
</dbReference>
<dbReference type="Proteomes" id="UP000198284">
    <property type="component" value="Unassembled WGS sequence"/>
</dbReference>
<protein>
    <submittedName>
        <fullName evidence="2">Uncharacterized protein</fullName>
    </submittedName>
</protein>
<name>A0A239BXX1_9BURK</name>
<keyword evidence="3" id="KW-1185">Reference proteome</keyword>
<evidence type="ECO:0000313" key="3">
    <source>
        <dbReference type="Proteomes" id="UP000198284"/>
    </source>
</evidence>
<accession>A0A239BXX1</accession>